<dbReference type="AlphaFoldDB" id="A0A2J8A9C5"/>
<dbReference type="InterPro" id="IPR000210">
    <property type="entry name" value="BTB/POZ_dom"/>
</dbReference>
<dbReference type="Gene3D" id="2.120.10.30">
    <property type="entry name" value="TolB, C-terminal domain"/>
    <property type="match status" value="2"/>
</dbReference>
<dbReference type="SMART" id="SM00225">
    <property type="entry name" value="BTB"/>
    <property type="match status" value="1"/>
</dbReference>
<dbReference type="EMBL" id="PGGS01000103">
    <property type="protein sequence ID" value="PNH09119.1"/>
    <property type="molecule type" value="Genomic_DNA"/>
</dbReference>
<dbReference type="InterPro" id="IPR011333">
    <property type="entry name" value="SKP1/BTB/POZ_sf"/>
</dbReference>
<dbReference type="PANTHER" id="PTHR46231">
    <property type="entry name" value="ANKYRIN REPEAT AND BTB/POZ DOMAIN-CONTAINING PROTEIN 1"/>
    <property type="match status" value="1"/>
</dbReference>
<dbReference type="CDD" id="cd18186">
    <property type="entry name" value="BTB_POZ_ZBTB_KLHL-like"/>
    <property type="match status" value="1"/>
</dbReference>
<dbReference type="Pfam" id="PF00651">
    <property type="entry name" value="BTB"/>
    <property type="match status" value="1"/>
</dbReference>
<name>A0A2J8A9C5_9CHLO</name>
<dbReference type="SUPFAM" id="SSF63829">
    <property type="entry name" value="Calcium-dependent phosphotriesterase"/>
    <property type="match status" value="1"/>
</dbReference>
<reference evidence="6 7" key="1">
    <citation type="journal article" date="2017" name="Mol. Biol. Evol.">
        <title>The 4-celled Tetrabaena socialis nuclear genome reveals the essential components for genetic control of cell number at the origin of multicellularity in the volvocine lineage.</title>
        <authorList>
            <person name="Featherston J."/>
            <person name="Arakaki Y."/>
            <person name="Hanschen E.R."/>
            <person name="Ferris P.J."/>
            <person name="Michod R.E."/>
            <person name="Olson B.J.S.C."/>
            <person name="Nozaki H."/>
            <person name="Durand P.M."/>
        </authorList>
    </citation>
    <scope>NUCLEOTIDE SEQUENCE [LARGE SCALE GENOMIC DNA]</scope>
    <source>
        <strain evidence="6 7">NIES-571</strain>
    </source>
</reference>
<dbReference type="PROSITE" id="PS50097">
    <property type="entry name" value="BTB"/>
    <property type="match status" value="1"/>
</dbReference>
<comment type="caution">
    <text evidence="6">The sequence shown here is derived from an EMBL/GenBank/DDBJ whole genome shotgun (WGS) entry which is preliminary data.</text>
</comment>
<dbReference type="GO" id="GO:0005737">
    <property type="term" value="C:cytoplasm"/>
    <property type="evidence" value="ECO:0007669"/>
    <property type="project" value="TreeGrafter"/>
</dbReference>
<organism evidence="6 7">
    <name type="scientific">Tetrabaena socialis</name>
    <dbReference type="NCBI Taxonomy" id="47790"/>
    <lineage>
        <taxon>Eukaryota</taxon>
        <taxon>Viridiplantae</taxon>
        <taxon>Chlorophyta</taxon>
        <taxon>core chlorophytes</taxon>
        <taxon>Chlorophyceae</taxon>
        <taxon>CS clade</taxon>
        <taxon>Chlamydomonadales</taxon>
        <taxon>Tetrabaenaceae</taxon>
        <taxon>Tetrabaena</taxon>
    </lineage>
</organism>
<dbReference type="SUPFAM" id="SSF54695">
    <property type="entry name" value="POZ domain"/>
    <property type="match status" value="1"/>
</dbReference>
<proteinExistence type="predicted"/>
<keyword evidence="2" id="KW-0677">Repeat</keyword>
<evidence type="ECO:0000256" key="3">
    <source>
        <dbReference type="ARBA" id="ARBA00023043"/>
    </source>
</evidence>
<evidence type="ECO:0000313" key="7">
    <source>
        <dbReference type="Proteomes" id="UP000236333"/>
    </source>
</evidence>
<feature type="region of interest" description="Disordered" evidence="4">
    <location>
        <begin position="44"/>
        <end position="87"/>
    </location>
</feature>
<evidence type="ECO:0000256" key="2">
    <source>
        <dbReference type="ARBA" id="ARBA00022737"/>
    </source>
</evidence>
<evidence type="ECO:0000313" key="6">
    <source>
        <dbReference type="EMBL" id="PNH09119.1"/>
    </source>
</evidence>
<dbReference type="Gene3D" id="3.30.710.10">
    <property type="entry name" value="Potassium Channel Kv1.1, Chain A"/>
    <property type="match status" value="1"/>
</dbReference>
<dbReference type="Proteomes" id="UP000236333">
    <property type="component" value="Unassembled WGS sequence"/>
</dbReference>
<dbReference type="InterPro" id="IPR011042">
    <property type="entry name" value="6-blade_b-propeller_TolB-like"/>
</dbReference>
<sequence>MGGEGSDGVVTRPLEGSARGQDAAATQTLVVCGVQLRPLRGAGSHGGLELGPPLQLFAEPPAPHDGQPAAPRRHYAPDPDNGFGSPVWDPHSSAVYILQGEAVLRLSGDDTVAVVAGDVHERGYVDGSGGVARFTVTEDMASDGVGALYVLDGGRIRKLQLPPGEAGAGQGSQALAAAGAGGALLGGGGAARDEVVVSTLPLQLPPRAQVRCLAFDSGSAGAGCGGSLIYATRSALYRLPLGATAAAAAPVLLAGAEEMGPGAVDGQGPDARFVDIRGLAVDGEGAVWVADVYDSGTAVRRVAVDGTVTTVIRVEGVCIWPAILPSGRLALCAADALRVLDLGLKPPPSCIAAPRSPAPAGPPPRTLPGDFGALLDRQPDDTADVTIVVGGRTFHVHRAVLSARSDYFRQRLGGGFADGGLQQLSLPDADPGAFALLLRFIYTGVVADIPAAQAQAVAELADRLLLPELCQLAVALVEASVSAGTVVGLLLWAEACGLAFSELLSRLKAWYVEHLEAVLEEAPDAVERLAEQRPGLMVELMRGCARASKRMRTC</sequence>
<dbReference type="GO" id="GO:0000151">
    <property type="term" value="C:ubiquitin ligase complex"/>
    <property type="evidence" value="ECO:0007669"/>
    <property type="project" value="TreeGrafter"/>
</dbReference>
<keyword evidence="7" id="KW-1185">Reference proteome</keyword>
<feature type="region of interest" description="Disordered" evidence="4">
    <location>
        <begin position="1"/>
        <end position="23"/>
    </location>
</feature>
<feature type="domain" description="BTB" evidence="5">
    <location>
        <begin position="383"/>
        <end position="450"/>
    </location>
</feature>
<dbReference type="OrthoDB" id="542113at2759"/>
<gene>
    <name evidence="6" type="ORF">TSOC_004287</name>
</gene>
<protein>
    <submittedName>
        <fullName evidence="6">Actin-binding protein IPP</fullName>
    </submittedName>
</protein>
<evidence type="ECO:0000259" key="5">
    <source>
        <dbReference type="PROSITE" id="PS50097"/>
    </source>
</evidence>
<dbReference type="InterPro" id="IPR044515">
    <property type="entry name" value="ABTB1"/>
</dbReference>
<evidence type="ECO:0000256" key="1">
    <source>
        <dbReference type="ARBA" id="ARBA00004906"/>
    </source>
</evidence>
<keyword evidence="3" id="KW-0040">ANK repeat</keyword>
<comment type="pathway">
    <text evidence="1">Protein modification; protein ubiquitination.</text>
</comment>
<dbReference type="PANTHER" id="PTHR46231:SF1">
    <property type="entry name" value="ANKYRIN REPEAT AND BTB_POZ DOMAIN-CONTAINING PROTEIN 1"/>
    <property type="match status" value="1"/>
</dbReference>
<accession>A0A2J8A9C5</accession>
<evidence type="ECO:0000256" key="4">
    <source>
        <dbReference type="SAM" id="MobiDB-lite"/>
    </source>
</evidence>